<feature type="compositionally biased region" description="Basic and acidic residues" evidence="3">
    <location>
        <begin position="259"/>
        <end position="276"/>
    </location>
</feature>
<sequence>MQYTHGNATDREPQARAVARPQAQAQALSLSLSQSQQQLQRGHPEHSGIGQPNGLRHSPRRCRRAALSCRECRRRKIKCNQENPCSHCLRHNARCIYQPYADGSEKSRGLDVLHVRSQAPALAASPTPSGNTDRCSPDTSAIGQSHRDSRSVSRGLGLVTVPHVAGAAGAGLPNPTSSSRRGVDQHDQGCGAQGPLLQSVLHQLQILGESVKRAKLLRGPSAAGAGKLHAGRSVSQCAGEHAGEHPDEAPVQDLGEDEGAPKDWKNTLNKSRDLGKGDWTESAQEFAAIIACWGEVMGKSSNNPAFRDPQVAVLIEQAGDFLYK</sequence>
<organism evidence="5 6">
    <name type="scientific">Conoideocrella luteorostrata</name>
    <dbReference type="NCBI Taxonomy" id="1105319"/>
    <lineage>
        <taxon>Eukaryota</taxon>
        <taxon>Fungi</taxon>
        <taxon>Dikarya</taxon>
        <taxon>Ascomycota</taxon>
        <taxon>Pezizomycotina</taxon>
        <taxon>Sordariomycetes</taxon>
        <taxon>Hypocreomycetidae</taxon>
        <taxon>Hypocreales</taxon>
        <taxon>Clavicipitaceae</taxon>
        <taxon>Conoideocrella</taxon>
    </lineage>
</organism>
<evidence type="ECO:0000313" key="6">
    <source>
        <dbReference type="Proteomes" id="UP001251528"/>
    </source>
</evidence>
<dbReference type="GO" id="GO:0005634">
    <property type="term" value="C:nucleus"/>
    <property type="evidence" value="ECO:0007669"/>
    <property type="project" value="UniProtKB-SubCell"/>
</dbReference>
<feature type="region of interest" description="Disordered" evidence="3">
    <location>
        <begin position="121"/>
        <end position="152"/>
    </location>
</feature>
<dbReference type="PANTHER" id="PTHR31001:SF88">
    <property type="entry name" value="TRANSCRIPTION FACTOR PDR3"/>
    <property type="match status" value="1"/>
</dbReference>
<keyword evidence="6" id="KW-1185">Reference proteome</keyword>
<evidence type="ECO:0000256" key="1">
    <source>
        <dbReference type="ARBA" id="ARBA00004123"/>
    </source>
</evidence>
<feature type="region of interest" description="Disordered" evidence="3">
    <location>
        <begin position="223"/>
        <end position="276"/>
    </location>
</feature>
<evidence type="ECO:0000313" key="5">
    <source>
        <dbReference type="EMBL" id="KAK2593751.1"/>
    </source>
</evidence>
<dbReference type="PANTHER" id="PTHR31001">
    <property type="entry name" value="UNCHARACTERIZED TRANSCRIPTIONAL REGULATORY PROTEIN"/>
    <property type="match status" value="1"/>
</dbReference>
<proteinExistence type="predicted"/>
<reference evidence="5" key="1">
    <citation type="submission" date="2023-06" db="EMBL/GenBank/DDBJ databases">
        <title>Conoideocrella luteorostrata (Hypocreales: Clavicipitaceae), a potential biocontrol fungus for elongate hemlock scale in United States Christmas tree production areas.</title>
        <authorList>
            <person name="Barrett H."/>
            <person name="Lovett B."/>
            <person name="Macias A.M."/>
            <person name="Stajich J.E."/>
            <person name="Kasson M.T."/>
        </authorList>
    </citation>
    <scope>NUCLEOTIDE SEQUENCE</scope>
    <source>
        <strain evidence="5">ARSEF 14590</strain>
    </source>
</reference>
<dbReference type="AlphaFoldDB" id="A0AAJ0CN41"/>
<dbReference type="GO" id="GO:0000981">
    <property type="term" value="F:DNA-binding transcription factor activity, RNA polymerase II-specific"/>
    <property type="evidence" value="ECO:0007669"/>
    <property type="project" value="InterPro"/>
</dbReference>
<dbReference type="InterPro" id="IPR001138">
    <property type="entry name" value="Zn2Cys6_DnaBD"/>
</dbReference>
<accession>A0AAJ0CN41</accession>
<dbReference type="GO" id="GO:0008270">
    <property type="term" value="F:zinc ion binding"/>
    <property type="evidence" value="ECO:0007669"/>
    <property type="project" value="InterPro"/>
</dbReference>
<keyword evidence="2" id="KW-0539">Nucleus</keyword>
<dbReference type="SMART" id="SM00066">
    <property type="entry name" value="GAL4"/>
    <property type="match status" value="1"/>
</dbReference>
<dbReference type="EMBL" id="JASWJB010000197">
    <property type="protein sequence ID" value="KAK2593751.1"/>
    <property type="molecule type" value="Genomic_DNA"/>
</dbReference>
<comment type="caution">
    <text evidence="5">The sequence shown here is derived from an EMBL/GenBank/DDBJ whole genome shotgun (WGS) entry which is preliminary data.</text>
</comment>
<dbReference type="CDD" id="cd00067">
    <property type="entry name" value="GAL4"/>
    <property type="match status" value="1"/>
</dbReference>
<evidence type="ECO:0000256" key="2">
    <source>
        <dbReference type="ARBA" id="ARBA00023242"/>
    </source>
</evidence>
<feature type="compositionally biased region" description="Polar residues" evidence="3">
    <location>
        <begin position="126"/>
        <end position="143"/>
    </location>
</feature>
<feature type="non-terminal residue" evidence="5">
    <location>
        <position position="324"/>
    </location>
</feature>
<name>A0AAJ0CN41_9HYPO</name>
<feature type="region of interest" description="Disordered" evidence="3">
    <location>
        <begin position="166"/>
        <end position="191"/>
    </location>
</feature>
<dbReference type="InterPro" id="IPR036864">
    <property type="entry name" value="Zn2-C6_fun-type_DNA-bd_sf"/>
</dbReference>
<dbReference type="PROSITE" id="PS50048">
    <property type="entry name" value="ZN2_CY6_FUNGAL_2"/>
    <property type="match status" value="1"/>
</dbReference>
<dbReference type="InterPro" id="IPR050613">
    <property type="entry name" value="Sec_Metabolite_Reg"/>
</dbReference>
<dbReference type="SUPFAM" id="SSF57701">
    <property type="entry name" value="Zn2/Cys6 DNA-binding domain"/>
    <property type="match status" value="1"/>
</dbReference>
<dbReference type="PROSITE" id="PS00463">
    <property type="entry name" value="ZN2_CY6_FUNGAL_1"/>
    <property type="match status" value="1"/>
</dbReference>
<dbReference type="Gene3D" id="4.10.240.10">
    <property type="entry name" value="Zn(2)-C6 fungal-type DNA-binding domain"/>
    <property type="match status" value="1"/>
</dbReference>
<evidence type="ECO:0000256" key="3">
    <source>
        <dbReference type="SAM" id="MobiDB-lite"/>
    </source>
</evidence>
<gene>
    <name evidence="5" type="ORF">QQS21_008569</name>
</gene>
<dbReference type="Pfam" id="PF00172">
    <property type="entry name" value="Zn_clus"/>
    <property type="match status" value="1"/>
</dbReference>
<evidence type="ECO:0000259" key="4">
    <source>
        <dbReference type="PROSITE" id="PS50048"/>
    </source>
</evidence>
<feature type="compositionally biased region" description="Low complexity" evidence="3">
    <location>
        <begin position="15"/>
        <end position="40"/>
    </location>
</feature>
<comment type="subcellular location">
    <subcellularLocation>
        <location evidence="1">Nucleus</location>
    </subcellularLocation>
</comment>
<feature type="region of interest" description="Disordered" evidence="3">
    <location>
        <begin position="1"/>
        <end position="60"/>
    </location>
</feature>
<protein>
    <recommendedName>
        <fullName evidence="4">Zn(2)-C6 fungal-type domain-containing protein</fullName>
    </recommendedName>
</protein>
<feature type="domain" description="Zn(2)-C6 fungal-type" evidence="4">
    <location>
        <begin position="68"/>
        <end position="97"/>
    </location>
</feature>
<dbReference type="Proteomes" id="UP001251528">
    <property type="component" value="Unassembled WGS sequence"/>
</dbReference>